<feature type="compositionally biased region" description="Polar residues" evidence="1">
    <location>
        <begin position="83"/>
        <end position="97"/>
    </location>
</feature>
<feature type="compositionally biased region" description="Low complexity" evidence="1">
    <location>
        <begin position="60"/>
        <end position="75"/>
    </location>
</feature>
<feature type="compositionally biased region" description="Polar residues" evidence="1">
    <location>
        <begin position="12"/>
        <end position="23"/>
    </location>
</feature>
<reference evidence="2" key="1">
    <citation type="submission" date="2022-10" db="EMBL/GenBank/DDBJ databases">
        <title>Tapping the CABI collections for fungal endophytes: first genome assemblies for Collariella, Neodidymelliopsis, Ascochyta clinopodiicola, Didymella pomorum, Didymosphaeria variabile, Neocosmospora piperis and Neocucurbitaria cava.</title>
        <authorList>
            <person name="Hill R."/>
        </authorList>
    </citation>
    <scope>NUCLEOTIDE SEQUENCE</scope>
    <source>
        <strain evidence="2">IMI 355082</strain>
    </source>
</reference>
<evidence type="ECO:0000313" key="3">
    <source>
        <dbReference type="Proteomes" id="UP001140453"/>
    </source>
</evidence>
<dbReference type="Proteomes" id="UP001140453">
    <property type="component" value="Unassembled WGS sequence"/>
</dbReference>
<gene>
    <name evidence="2" type="ORF">N0V93_004983</name>
</gene>
<keyword evidence="3" id="KW-1185">Reference proteome</keyword>
<feature type="region of interest" description="Disordered" evidence="1">
    <location>
        <begin position="163"/>
        <end position="217"/>
    </location>
</feature>
<feature type="compositionally biased region" description="Polar residues" evidence="1">
    <location>
        <begin position="167"/>
        <end position="176"/>
    </location>
</feature>
<organism evidence="2 3">
    <name type="scientific">Gnomoniopsis smithogilvyi</name>
    <dbReference type="NCBI Taxonomy" id="1191159"/>
    <lineage>
        <taxon>Eukaryota</taxon>
        <taxon>Fungi</taxon>
        <taxon>Dikarya</taxon>
        <taxon>Ascomycota</taxon>
        <taxon>Pezizomycotina</taxon>
        <taxon>Sordariomycetes</taxon>
        <taxon>Sordariomycetidae</taxon>
        <taxon>Diaporthales</taxon>
        <taxon>Gnomoniaceae</taxon>
        <taxon>Gnomoniopsis</taxon>
    </lineage>
</organism>
<evidence type="ECO:0000313" key="2">
    <source>
        <dbReference type="EMBL" id="KAJ4391366.1"/>
    </source>
</evidence>
<evidence type="ECO:0000256" key="1">
    <source>
        <dbReference type="SAM" id="MobiDB-lite"/>
    </source>
</evidence>
<dbReference type="OrthoDB" id="4925544at2759"/>
<protein>
    <submittedName>
        <fullName evidence="2">Uncharacterized protein</fullName>
    </submittedName>
</protein>
<dbReference type="EMBL" id="JAPEVB010000003">
    <property type="protein sequence ID" value="KAJ4391366.1"/>
    <property type="molecule type" value="Genomic_DNA"/>
</dbReference>
<feature type="compositionally biased region" description="Polar residues" evidence="1">
    <location>
        <begin position="30"/>
        <end position="41"/>
    </location>
</feature>
<name>A0A9W8YTK9_9PEZI</name>
<proteinExistence type="predicted"/>
<feature type="compositionally biased region" description="Acidic residues" evidence="1">
    <location>
        <begin position="180"/>
        <end position="194"/>
    </location>
</feature>
<accession>A0A9W8YTK9</accession>
<feature type="compositionally biased region" description="Polar residues" evidence="1">
    <location>
        <begin position="48"/>
        <end position="59"/>
    </location>
</feature>
<comment type="caution">
    <text evidence="2">The sequence shown here is derived from an EMBL/GenBank/DDBJ whole genome shotgun (WGS) entry which is preliminary data.</text>
</comment>
<feature type="region of interest" description="Disordered" evidence="1">
    <location>
        <begin position="1"/>
        <end position="116"/>
    </location>
</feature>
<dbReference type="AlphaFoldDB" id="A0A9W8YTK9"/>
<sequence length="945" mass="104837">MNPPPCAVKQGSFITQQEQPSQHLQDDENQAQGNTPKSQLPTEHHSFQDTQDNFVTTTASPGQSSPVQSVSRSVPTLRFPRPQGSQVLANWVSTSSPDIMASPPSPHSSHGDDENGLVDSAFEIITRVSSENGSLDDRVDSMSEDLADYERYPHPDEVRAFGILDDMSNSTTSVATDSEAATDEEEEEEEEDQHEDLTHPHRSLPPRQDAHTHDFLQDPLGDTSVATIFAPTSTTNLSTNSIEFSEPEDLDVHIDKISVKHTIKEFTRNEAADFFELADLGQAPQRVSATIRQTMSQRCLSTHEAFRVLYVGDEKYKGEIILKLSRAITCSSSIDYNENKTLCRNTEGVYNIVTVPFGTRKDRDVELMEASGFQIKVDTCLDAEKSSIGSKYFHGDIIYSLTIDGGNGGKKYSSVPAPGPEGARVQPAWSLPHVAVFCVSDNDDDDMQRLQHTAFEFCERHAIPTLFISDQPVYAASIIAACWENYTNEHAVCLSLESRDWTTERRFPIDLNSFINIDNRQMNQNLAYLTGLQEPVSVADERMKEVISLDGSEQDLPGSKNAEWMYDRYLPWLSGAPRVMNGVDVKTRRRINFLVQRLFVVIGILSLMLLGTHLSRALLMHLSGLAEPGSDTPSAAPSLTTSAGVATVTINYTSTKTIIMTSVESSSFGGLLSDIAHTVSADRPKNTVCSAELYGDSEVLIKLPSGTKETWLAKGAIDVDVFRGAIPIPSRLSSSTEGIIIQIPGEEAHGVLNVSVVTTRKPKINETFAVDFSSRTPLLNKFWDITQGLLRESAKQVGHFADGAHRMVENSQGQIVPRAEEIVLEKSQALWAKINSARDAVQSYSSQVADEVFHMMKDSILPEAGAFVENAQQMIADRQRHMDQIRHNGDMAILKAQIQSKLWWLKVQGKDQAYHEYEYKARNFMLKRFRDMSKMKDQAKGLGKV</sequence>